<dbReference type="SUPFAM" id="SSF53795">
    <property type="entry name" value="PEP carboxykinase-like"/>
    <property type="match status" value="1"/>
</dbReference>
<keyword evidence="11" id="KW-0670">Pyruvate</keyword>
<keyword evidence="7" id="KW-0067">ATP-binding</keyword>
<dbReference type="PROSITE" id="PS00532">
    <property type="entry name" value="PEPCK_ATP"/>
    <property type="match status" value="1"/>
</dbReference>
<keyword evidence="5" id="KW-0547">Nucleotide-binding</keyword>
<sequence length="730" mass="80159">MARVRSQLEDGGGNFPLPYAGLHPRKVYRNLPAAALYELALAHEPGTIITSTGALATLSGSKTGRSPKDKRVVKEPGTEKDVWWADGHGSSPNHEIDERSFLINRETAMCHLNSRPHVFVFDGFANWNPSSRIKVRVITERAYHALFMSNMLIRPTPAELDDFGEPEFVIFNAGAFPANRYAAFMTSGTSVAISLKHREMVILGTEYAGEMKKGVFSYMHYLMPKRGILSLHSGCNIGAHGDVTLFFGLSDSRIKVRVVTERAYHALFMSNMLIRPTAAELDDFGEPDFVIYNAGAFPANRYAQYMTSGTSVAISLKHREMVILGTEYAGEMKKGVFSYMHYLMPKRGVLSLHSGCNIGHEGDVTLFFGLSGTGKTTLSTEPHRPLIGDDEHCWGDDGVFNIEGGCYAKCIGLQANSEPEIFKAIRFGTVLENVAVKPETRQVHYASSALTENTRASYPITFIDNARIPCVGPHPRNVVLLCCDAFGVLPPVSKLSLEQAMYHFISGYTSKVAGTEMGVTEPEATFSACYGGAFLVWHPMKYASMLAERMERHGTRAWLVNTGWTGGSYGVGRRMSLKHTREIIDAIHSGELEAAETEALPMFGLQVPVSCHGLPRDELLPHQAWGDDDAYYGTLTHLARLFVDAFKQYLKDADEHVGAELAQRILRGGPDMAALEEAEAKYACLEERPPLTPKRNRSAPAAKGARAAPSPDAAPLLAPLMARAHSQVPE</sequence>
<feature type="region of interest" description="Disordered" evidence="10">
    <location>
        <begin position="686"/>
        <end position="730"/>
    </location>
</feature>
<dbReference type="InParanoid" id="A0A2V0PH01"/>
<comment type="pathway">
    <text evidence="1">Carbohydrate biosynthesis; gluconeogenesis.</text>
</comment>
<proteinExistence type="inferred from homology"/>
<comment type="catalytic activity">
    <reaction evidence="9">
        <text>oxaloacetate + ATP = phosphoenolpyruvate + ADP + CO2</text>
        <dbReference type="Rhea" id="RHEA:18617"/>
        <dbReference type="ChEBI" id="CHEBI:16452"/>
        <dbReference type="ChEBI" id="CHEBI:16526"/>
        <dbReference type="ChEBI" id="CHEBI:30616"/>
        <dbReference type="ChEBI" id="CHEBI:58702"/>
        <dbReference type="ChEBI" id="CHEBI:456216"/>
        <dbReference type="EC" id="4.1.1.49"/>
    </reaction>
</comment>
<dbReference type="AlphaFoldDB" id="A0A2V0PH01"/>
<evidence type="ECO:0000313" key="12">
    <source>
        <dbReference type="Proteomes" id="UP000247498"/>
    </source>
</evidence>
<keyword evidence="6" id="KW-0210">Decarboxylase</keyword>
<keyword evidence="12" id="KW-1185">Reference proteome</keyword>
<dbReference type="GO" id="GO:0004612">
    <property type="term" value="F:phosphoenolpyruvate carboxykinase (ATP) activity"/>
    <property type="evidence" value="ECO:0007669"/>
    <property type="project" value="UniProtKB-EC"/>
</dbReference>
<evidence type="ECO:0000256" key="2">
    <source>
        <dbReference type="ARBA" id="ARBA00006052"/>
    </source>
</evidence>
<organism evidence="11 12">
    <name type="scientific">Raphidocelis subcapitata</name>
    <dbReference type="NCBI Taxonomy" id="307507"/>
    <lineage>
        <taxon>Eukaryota</taxon>
        <taxon>Viridiplantae</taxon>
        <taxon>Chlorophyta</taxon>
        <taxon>core chlorophytes</taxon>
        <taxon>Chlorophyceae</taxon>
        <taxon>CS clade</taxon>
        <taxon>Sphaeropleales</taxon>
        <taxon>Selenastraceae</taxon>
        <taxon>Raphidocelis</taxon>
    </lineage>
</organism>
<comment type="caution">
    <text evidence="11">The sequence shown here is derived from an EMBL/GenBank/DDBJ whole genome shotgun (WGS) entry which is preliminary data.</text>
</comment>
<evidence type="ECO:0000256" key="9">
    <source>
        <dbReference type="ARBA" id="ARBA00047371"/>
    </source>
</evidence>
<reference evidence="11 12" key="1">
    <citation type="journal article" date="2018" name="Sci. Rep.">
        <title>Raphidocelis subcapitata (=Pseudokirchneriella subcapitata) provides an insight into genome evolution and environmental adaptations in the Sphaeropleales.</title>
        <authorList>
            <person name="Suzuki S."/>
            <person name="Yamaguchi H."/>
            <person name="Nakajima N."/>
            <person name="Kawachi M."/>
        </authorList>
    </citation>
    <scope>NUCLEOTIDE SEQUENCE [LARGE SCALE GENOMIC DNA]</scope>
    <source>
        <strain evidence="11 12">NIES-35</strain>
    </source>
</reference>
<dbReference type="GO" id="GO:0016301">
    <property type="term" value="F:kinase activity"/>
    <property type="evidence" value="ECO:0007669"/>
    <property type="project" value="UniProtKB-KW"/>
</dbReference>
<keyword evidence="4" id="KW-0312">Gluconeogenesis</keyword>
<dbReference type="Gene3D" id="3.40.449.10">
    <property type="entry name" value="Phosphoenolpyruvate Carboxykinase, domain 1"/>
    <property type="match status" value="2"/>
</dbReference>
<dbReference type="FunCoup" id="A0A2V0PH01">
    <property type="interactions" value="624"/>
</dbReference>
<dbReference type="Gene3D" id="3.90.228.20">
    <property type="match status" value="2"/>
</dbReference>
<keyword evidence="11" id="KW-0808">Transferase</keyword>
<dbReference type="GO" id="GO:0005524">
    <property type="term" value="F:ATP binding"/>
    <property type="evidence" value="ECO:0007669"/>
    <property type="project" value="UniProtKB-KW"/>
</dbReference>
<dbReference type="InterPro" id="IPR008210">
    <property type="entry name" value="PEP_carboxykinase_N"/>
</dbReference>
<gene>
    <name evidence="11" type="ORF">Rsub_09829</name>
</gene>
<dbReference type="Pfam" id="PF01293">
    <property type="entry name" value="PEPCK_ATP"/>
    <property type="match status" value="2"/>
</dbReference>
<dbReference type="EC" id="4.1.1.49" evidence="3"/>
<dbReference type="GO" id="GO:0005829">
    <property type="term" value="C:cytosol"/>
    <property type="evidence" value="ECO:0007669"/>
    <property type="project" value="TreeGrafter"/>
</dbReference>
<evidence type="ECO:0000256" key="7">
    <source>
        <dbReference type="ARBA" id="ARBA00022840"/>
    </source>
</evidence>
<feature type="compositionally biased region" description="Low complexity" evidence="10">
    <location>
        <begin position="698"/>
        <end position="724"/>
    </location>
</feature>
<evidence type="ECO:0000256" key="10">
    <source>
        <dbReference type="SAM" id="MobiDB-lite"/>
    </source>
</evidence>
<dbReference type="STRING" id="307507.A0A2V0PH01"/>
<dbReference type="HAMAP" id="MF_00453">
    <property type="entry name" value="PEPCK_ATP"/>
    <property type="match status" value="1"/>
</dbReference>
<name>A0A2V0PH01_9CHLO</name>
<dbReference type="OrthoDB" id="184182at2759"/>
<evidence type="ECO:0000256" key="6">
    <source>
        <dbReference type="ARBA" id="ARBA00022793"/>
    </source>
</evidence>
<dbReference type="InterPro" id="IPR013035">
    <property type="entry name" value="PEP_carboxykinase_C"/>
</dbReference>
<keyword evidence="11" id="KW-0418">Kinase</keyword>
<evidence type="ECO:0000256" key="8">
    <source>
        <dbReference type="ARBA" id="ARBA00023239"/>
    </source>
</evidence>
<evidence type="ECO:0000313" key="11">
    <source>
        <dbReference type="EMBL" id="GBF96487.1"/>
    </source>
</evidence>
<evidence type="ECO:0000256" key="5">
    <source>
        <dbReference type="ARBA" id="ARBA00022741"/>
    </source>
</evidence>
<evidence type="ECO:0000256" key="3">
    <source>
        <dbReference type="ARBA" id="ARBA00012363"/>
    </source>
</evidence>
<dbReference type="SUPFAM" id="SSF68923">
    <property type="entry name" value="PEP carboxykinase N-terminal domain"/>
    <property type="match status" value="2"/>
</dbReference>
<dbReference type="CDD" id="cd00484">
    <property type="entry name" value="PEPCK_ATP"/>
    <property type="match status" value="1"/>
</dbReference>
<dbReference type="UniPathway" id="UPA00138"/>
<dbReference type="InterPro" id="IPR015994">
    <property type="entry name" value="PEPCK_ATP_CS"/>
</dbReference>
<dbReference type="GO" id="GO:0006094">
    <property type="term" value="P:gluconeogenesis"/>
    <property type="evidence" value="ECO:0007669"/>
    <property type="project" value="UniProtKB-UniPathway"/>
</dbReference>
<dbReference type="NCBIfam" id="TIGR00224">
    <property type="entry name" value="pckA"/>
    <property type="match status" value="1"/>
</dbReference>
<protein>
    <recommendedName>
        <fullName evidence="3">phosphoenolpyruvate carboxykinase (ATP)</fullName>
        <ecNumber evidence="3">4.1.1.49</ecNumber>
    </recommendedName>
</protein>
<dbReference type="InterPro" id="IPR001272">
    <property type="entry name" value="PEP_carboxykinase_ATP"/>
</dbReference>
<dbReference type="PANTHER" id="PTHR30031:SF0">
    <property type="entry name" value="PHOSPHOENOLPYRUVATE CARBOXYKINASE (ATP)"/>
    <property type="match status" value="1"/>
</dbReference>
<dbReference type="EMBL" id="BDRX01000081">
    <property type="protein sequence ID" value="GBF96487.1"/>
    <property type="molecule type" value="Genomic_DNA"/>
</dbReference>
<evidence type="ECO:0000256" key="1">
    <source>
        <dbReference type="ARBA" id="ARBA00004742"/>
    </source>
</evidence>
<dbReference type="Proteomes" id="UP000247498">
    <property type="component" value="Unassembled WGS sequence"/>
</dbReference>
<comment type="similarity">
    <text evidence="2">Belongs to the phosphoenolpyruvate carboxykinase (ATP) family.</text>
</comment>
<evidence type="ECO:0000256" key="4">
    <source>
        <dbReference type="ARBA" id="ARBA00022432"/>
    </source>
</evidence>
<accession>A0A2V0PH01</accession>
<dbReference type="PANTHER" id="PTHR30031">
    <property type="entry name" value="PHOSPHOENOLPYRUVATE CARBOXYKINASE ATP"/>
    <property type="match status" value="1"/>
</dbReference>
<keyword evidence="8" id="KW-0456">Lyase</keyword>